<accession>A0A7V4WTY2</accession>
<dbReference type="Pfam" id="PF01370">
    <property type="entry name" value="Epimerase"/>
    <property type="match status" value="1"/>
</dbReference>
<name>A0A7V4WTY2_CALAY</name>
<dbReference type="InterPro" id="IPR036291">
    <property type="entry name" value="NAD(P)-bd_dom_sf"/>
</dbReference>
<dbReference type="GO" id="GO:0005737">
    <property type="term" value="C:cytoplasm"/>
    <property type="evidence" value="ECO:0007669"/>
    <property type="project" value="TreeGrafter"/>
</dbReference>
<dbReference type="InterPro" id="IPR001509">
    <property type="entry name" value="Epimerase_deHydtase"/>
</dbReference>
<protein>
    <submittedName>
        <fullName evidence="3">NAD-dependent epimerase/dehydratase family protein</fullName>
    </submittedName>
</protein>
<dbReference type="PANTHER" id="PTHR48079">
    <property type="entry name" value="PROTEIN YEEZ"/>
    <property type="match status" value="1"/>
</dbReference>
<dbReference type="InterPro" id="IPR051783">
    <property type="entry name" value="NAD(P)-dependent_oxidoreduct"/>
</dbReference>
<keyword evidence="1" id="KW-0812">Transmembrane</keyword>
<reference evidence="3" key="1">
    <citation type="journal article" date="2020" name="mSystems">
        <title>Genome- and Community-Level Interaction Insights into Carbon Utilization and Element Cycling Functions of Hydrothermarchaeota in Hydrothermal Sediment.</title>
        <authorList>
            <person name="Zhou Z."/>
            <person name="Liu Y."/>
            <person name="Xu W."/>
            <person name="Pan J."/>
            <person name="Luo Z.H."/>
            <person name="Li M."/>
        </authorList>
    </citation>
    <scope>NUCLEOTIDE SEQUENCE [LARGE SCALE GENOMIC DNA]</scope>
    <source>
        <strain evidence="3">HyVt-577</strain>
    </source>
</reference>
<evidence type="ECO:0000313" key="3">
    <source>
        <dbReference type="EMBL" id="HGY54635.1"/>
    </source>
</evidence>
<evidence type="ECO:0000259" key="2">
    <source>
        <dbReference type="Pfam" id="PF01370"/>
    </source>
</evidence>
<keyword evidence="1" id="KW-1133">Transmembrane helix</keyword>
<comment type="caution">
    <text evidence="3">The sequence shown here is derived from an EMBL/GenBank/DDBJ whole genome shotgun (WGS) entry which is preliminary data.</text>
</comment>
<feature type="transmembrane region" description="Helical" evidence="1">
    <location>
        <begin position="255"/>
        <end position="276"/>
    </location>
</feature>
<dbReference type="SUPFAM" id="SSF51735">
    <property type="entry name" value="NAD(P)-binding Rossmann-fold domains"/>
    <property type="match status" value="1"/>
</dbReference>
<feature type="domain" description="NAD-dependent epimerase/dehydratase" evidence="2">
    <location>
        <begin position="4"/>
        <end position="222"/>
    </location>
</feature>
<dbReference type="GO" id="GO:0004029">
    <property type="term" value="F:aldehyde dehydrogenase (NAD+) activity"/>
    <property type="evidence" value="ECO:0007669"/>
    <property type="project" value="TreeGrafter"/>
</dbReference>
<dbReference type="PANTHER" id="PTHR48079:SF6">
    <property type="entry name" value="NAD(P)-BINDING DOMAIN-CONTAINING PROTEIN-RELATED"/>
    <property type="match status" value="1"/>
</dbReference>
<sequence length="330" mass="37753">MKTILITGVNGFIGSHVAERLRKEGHKVRGLVRKTSDLSLIEGLDIQLFYGDITAPETLRQPLEGVDIVVHVAGLASDWGPYERFRRINVQGTQNIARAAAEVGVRRFVHISTVALHGFGHKQAVDEDFPMADTIFPYNESKKEAEKWLFEFAEQTAMEVTAVRPGNVYGPRDHTFIDKYLEALEQGKIAYIDGGRHKTCPVYIENLVEGILLACFHERAKNEPFIITDGLDITWKQFTDALADAMGLKRPKLSVPYGLVYALAWLMEMFYKLFLIQTPPLLTRYRIMNGGRDYYFSIEKARRILGYEPRIPLEEAVKRTVQWYKQRNEK</sequence>
<keyword evidence="1" id="KW-0472">Membrane</keyword>
<dbReference type="Proteomes" id="UP000885779">
    <property type="component" value="Unassembled WGS sequence"/>
</dbReference>
<organism evidence="3">
    <name type="scientific">Caldithrix abyssi</name>
    <dbReference type="NCBI Taxonomy" id="187145"/>
    <lineage>
        <taxon>Bacteria</taxon>
        <taxon>Pseudomonadati</taxon>
        <taxon>Calditrichota</taxon>
        <taxon>Calditrichia</taxon>
        <taxon>Calditrichales</taxon>
        <taxon>Calditrichaceae</taxon>
        <taxon>Caldithrix</taxon>
    </lineage>
</organism>
<dbReference type="Gene3D" id="3.40.50.720">
    <property type="entry name" value="NAD(P)-binding Rossmann-like Domain"/>
    <property type="match status" value="1"/>
</dbReference>
<dbReference type="EMBL" id="DRQG01000024">
    <property type="protein sequence ID" value="HGY54635.1"/>
    <property type="molecule type" value="Genomic_DNA"/>
</dbReference>
<gene>
    <name evidence="3" type="ORF">ENK44_02935</name>
</gene>
<dbReference type="AlphaFoldDB" id="A0A7V4WTY2"/>
<proteinExistence type="predicted"/>
<evidence type="ECO:0000256" key="1">
    <source>
        <dbReference type="SAM" id="Phobius"/>
    </source>
</evidence>